<feature type="compositionally biased region" description="Low complexity" evidence="1">
    <location>
        <begin position="149"/>
        <end position="163"/>
    </location>
</feature>
<dbReference type="Proteomes" id="UP000193411">
    <property type="component" value="Unassembled WGS sequence"/>
</dbReference>
<feature type="compositionally biased region" description="Pro residues" evidence="1">
    <location>
        <begin position="254"/>
        <end position="266"/>
    </location>
</feature>
<dbReference type="EMBL" id="MCFL01000002">
    <property type="protein sequence ID" value="ORZ41029.1"/>
    <property type="molecule type" value="Genomic_DNA"/>
</dbReference>
<feature type="region of interest" description="Disordered" evidence="1">
    <location>
        <begin position="239"/>
        <end position="266"/>
    </location>
</feature>
<dbReference type="AlphaFoldDB" id="A0A1Y2I2R9"/>
<gene>
    <name evidence="2" type="ORF">BCR44DRAFT_1457488</name>
</gene>
<name>A0A1Y2I2R9_9FUNG</name>
<feature type="compositionally biased region" description="Polar residues" evidence="1">
    <location>
        <begin position="1"/>
        <end position="13"/>
    </location>
</feature>
<feature type="compositionally biased region" description="Low complexity" evidence="1">
    <location>
        <begin position="186"/>
        <end position="208"/>
    </location>
</feature>
<protein>
    <submittedName>
        <fullName evidence="2">Uncharacterized protein</fullName>
    </submittedName>
</protein>
<evidence type="ECO:0000313" key="2">
    <source>
        <dbReference type="EMBL" id="ORZ41029.1"/>
    </source>
</evidence>
<feature type="compositionally biased region" description="Low complexity" evidence="1">
    <location>
        <begin position="239"/>
        <end position="253"/>
    </location>
</feature>
<organism evidence="2 3">
    <name type="scientific">Catenaria anguillulae PL171</name>
    <dbReference type="NCBI Taxonomy" id="765915"/>
    <lineage>
        <taxon>Eukaryota</taxon>
        <taxon>Fungi</taxon>
        <taxon>Fungi incertae sedis</taxon>
        <taxon>Blastocladiomycota</taxon>
        <taxon>Blastocladiomycetes</taxon>
        <taxon>Blastocladiales</taxon>
        <taxon>Catenariaceae</taxon>
        <taxon>Catenaria</taxon>
    </lineage>
</organism>
<comment type="caution">
    <text evidence="2">The sequence shown here is derived from an EMBL/GenBank/DDBJ whole genome shotgun (WGS) entry which is preliminary data.</text>
</comment>
<evidence type="ECO:0000256" key="1">
    <source>
        <dbReference type="SAM" id="MobiDB-lite"/>
    </source>
</evidence>
<evidence type="ECO:0000313" key="3">
    <source>
        <dbReference type="Proteomes" id="UP000193411"/>
    </source>
</evidence>
<sequence length="516" mass="53448">MPSSPPATRSTLGASSAASPAADAAARLRTLPTRATLTDTPKSHPPSSPGSSTRRRLPPPRSLETTAKVATWVNPPVPVPLTSARSELHGQSPKKRSVSQRVAEADVGELDAHDPRGLSGRGDTCQPQPPAHKRQRVGGAAAAQDGQPSSSSTTTTATMATATVPRQPLSYSTEKAHRRPADTGTVNGSGSASSCVSSSSSSASSTSSSDSAAMATARAAARVVANVLACAPPATATPLPHLPPSTAAHDQAPAPTPATPPLPVFNPSHPPRSDWCPVVHVSLPFSTAVLTSSRTLTSAARALAASNADRHRSQSPGSPFAVASPHVPPLPPSNRLVTSTPPPTVPCLPLRIAGYSGQAHDISGQGTPTSLMQVNQFTLHALMPRSICAALHAAGISPALQFDIIGSVPPGERPRPRVPSQLPLVEEMKHMRKSLLVTIPPASDPDLPPGQPAPHAAAAHVDVWELHLKVNATGHQLDGYLIPRSRAAAGAGSRRHHCACRDGRRWRTCTARRRPA</sequence>
<feature type="compositionally biased region" description="Low complexity" evidence="1">
    <location>
        <begin position="14"/>
        <end position="40"/>
    </location>
</feature>
<keyword evidence="3" id="KW-1185">Reference proteome</keyword>
<accession>A0A1Y2I2R9</accession>
<feature type="region of interest" description="Disordered" evidence="1">
    <location>
        <begin position="1"/>
        <end position="208"/>
    </location>
</feature>
<proteinExistence type="predicted"/>
<reference evidence="2 3" key="1">
    <citation type="submission" date="2016-07" db="EMBL/GenBank/DDBJ databases">
        <title>Pervasive Adenine N6-methylation of Active Genes in Fungi.</title>
        <authorList>
            <consortium name="DOE Joint Genome Institute"/>
            <person name="Mondo S.J."/>
            <person name="Dannebaum R.O."/>
            <person name="Kuo R.C."/>
            <person name="Labutti K."/>
            <person name="Haridas S."/>
            <person name="Kuo A."/>
            <person name="Salamov A."/>
            <person name="Ahrendt S.R."/>
            <person name="Lipzen A."/>
            <person name="Sullivan W."/>
            <person name="Andreopoulos W.B."/>
            <person name="Clum A."/>
            <person name="Lindquist E."/>
            <person name="Daum C."/>
            <person name="Ramamoorthy G.K."/>
            <person name="Gryganskyi A."/>
            <person name="Culley D."/>
            <person name="Magnuson J.K."/>
            <person name="James T.Y."/>
            <person name="O'Malley M.A."/>
            <person name="Stajich J.E."/>
            <person name="Spatafora J.W."/>
            <person name="Visel A."/>
            <person name="Grigoriev I.V."/>
        </authorList>
    </citation>
    <scope>NUCLEOTIDE SEQUENCE [LARGE SCALE GENOMIC DNA]</scope>
    <source>
        <strain evidence="2 3">PL171</strain>
    </source>
</reference>
<feature type="region of interest" description="Disordered" evidence="1">
    <location>
        <begin position="305"/>
        <end position="324"/>
    </location>
</feature>